<reference evidence="4 5" key="1">
    <citation type="submission" date="2018-10" db="EMBL/GenBank/DDBJ databases">
        <title>Lactobacillus sp. R7 and Lactobacillus sp. R19 isolated from fermented mustard green product of Taiwan.</title>
        <authorList>
            <person name="Lin S.-T."/>
        </authorList>
    </citation>
    <scope>NUCLEOTIDE SEQUENCE [LARGE SCALE GENOMIC DNA]</scope>
    <source>
        <strain evidence="4 5">BCRC 81129</strain>
    </source>
</reference>
<dbReference type="InterPro" id="IPR001647">
    <property type="entry name" value="HTH_TetR"/>
</dbReference>
<evidence type="ECO:0000256" key="1">
    <source>
        <dbReference type="ARBA" id="ARBA00023125"/>
    </source>
</evidence>
<name>A0A4Z0JBI1_9LACO</name>
<dbReference type="GO" id="GO:0003677">
    <property type="term" value="F:DNA binding"/>
    <property type="evidence" value="ECO:0007669"/>
    <property type="project" value="UniProtKB-UniRule"/>
</dbReference>
<feature type="domain" description="HTH tetR-type" evidence="3">
    <location>
        <begin position="6"/>
        <end position="66"/>
    </location>
</feature>
<evidence type="ECO:0000313" key="5">
    <source>
        <dbReference type="Proteomes" id="UP000297348"/>
    </source>
</evidence>
<evidence type="ECO:0000313" key="4">
    <source>
        <dbReference type="EMBL" id="TGD18529.1"/>
    </source>
</evidence>
<dbReference type="PANTHER" id="PTHR30328">
    <property type="entry name" value="TRANSCRIPTIONAL REPRESSOR"/>
    <property type="match status" value="1"/>
</dbReference>
<keyword evidence="1 2" id="KW-0238">DNA-binding</keyword>
<dbReference type="Pfam" id="PF00440">
    <property type="entry name" value="TetR_N"/>
    <property type="match status" value="1"/>
</dbReference>
<accession>A0A4Z0JBI1</accession>
<dbReference type="RefSeq" id="WP_135368124.1">
    <property type="nucleotide sequence ID" value="NZ_RKLX01000011.1"/>
</dbReference>
<dbReference type="Gene3D" id="1.10.357.10">
    <property type="entry name" value="Tetracycline Repressor, domain 2"/>
    <property type="match status" value="1"/>
</dbReference>
<protein>
    <submittedName>
        <fullName evidence="4">TetR/AcrR family transcriptional regulator</fullName>
    </submittedName>
</protein>
<dbReference type="EMBL" id="RKLX01000011">
    <property type="protein sequence ID" value="TGD18529.1"/>
    <property type="molecule type" value="Genomic_DNA"/>
</dbReference>
<keyword evidence="5" id="KW-1185">Reference proteome</keyword>
<dbReference type="PANTHER" id="PTHR30328:SF54">
    <property type="entry name" value="HTH-TYPE TRANSCRIPTIONAL REPRESSOR SCO4008"/>
    <property type="match status" value="1"/>
</dbReference>
<dbReference type="Proteomes" id="UP000297348">
    <property type="component" value="Unassembled WGS sequence"/>
</dbReference>
<organism evidence="4 5">
    <name type="scientific">Levilactobacillus suantsaiihabitans</name>
    <dbReference type="NCBI Taxonomy" id="2487722"/>
    <lineage>
        <taxon>Bacteria</taxon>
        <taxon>Bacillati</taxon>
        <taxon>Bacillota</taxon>
        <taxon>Bacilli</taxon>
        <taxon>Lactobacillales</taxon>
        <taxon>Lactobacillaceae</taxon>
        <taxon>Levilactobacillus</taxon>
    </lineage>
</organism>
<gene>
    <name evidence="4" type="ORF">EGT51_07710</name>
</gene>
<comment type="caution">
    <text evidence="4">The sequence shown here is derived from an EMBL/GenBank/DDBJ whole genome shotgun (WGS) entry which is preliminary data.</text>
</comment>
<feature type="DNA-binding region" description="H-T-H motif" evidence="2">
    <location>
        <begin position="29"/>
        <end position="48"/>
    </location>
</feature>
<dbReference type="InterPro" id="IPR009057">
    <property type="entry name" value="Homeodomain-like_sf"/>
</dbReference>
<dbReference type="PRINTS" id="PR00455">
    <property type="entry name" value="HTHTETR"/>
</dbReference>
<dbReference type="AlphaFoldDB" id="A0A4Z0JBI1"/>
<dbReference type="PROSITE" id="PS50977">
    <property type="entry name" value="HTH_TETR_2"/>
    <property type="match status" value="1"/>
</dbReference>
<evidence type="ECO:0000259" key="3">
    <source>
        <dbReference type="PROSITE" id="PS50977"/>
    </source>
</evidence>
<sequence>MKVKDEQKYDRLLQAAVHVLATVGLAGFSTTKVAKQAGIPQSNLYIYFKNKQALLLAVFRLAVHAESVAATASLKTEMAVIDQLTASIQGIYRFALDQPEFVTVIQLLLDDGQLKAKLSMKSNDPANQQIQRLLRTGVERQILRSVDLNFHRYFLTRPVFHFAQGVRAGLYADTPAELATVTTMIMAAVLQPAVYQEWVRIK</sequence>
<dbReference type="GO" id="GO:0006355">
    <property type="term" value="P:regulation of DNA-templated transcription"/>
    <property type="evidence" value="ECO:0007669"/>
    <property type="project" value="UniProtKB-ARBA"/>
</dbReference>
<dbReference type="SUPFAM" id="SSF46689">
    <property type="entry name" value="Homeodomain-like"/>
    <property type="match status" value="1"/>
</dbReference>
<dbReference type="OrthoDB" id="9809994at2"/>
<proteinExistence type="predicted"/>
<dbReference type="InterPro" id="IPR050109">
    <property type="entry name" value="HTH-type_TetR-like_transc_reg"/>
</dbReference>
<evidence type="ECO:0000256" key="2">
    <source>
        <dbReference type="PROSITE-ProRule" id="PRU00335"/>
    </source>
</evidence>